<dbReference type="GO" id="GO:0005634">
    <property type="term" value="C:nucleus"/>
    <property type="evidence" value="ECO:0007669"/>
    <property type="project" value="TreeGrafter"/>
</dbReference>
<dbReference type="InterPro" id="IPR038718">
    <property type="entry name" value="SNF2-like_sf"/>
</dbReference>
<keyword evidence="6" id="KW-1185">Reference proteome</keyword>
<dbReference type="Pfam" id="PF00176">
    <property type="entry name" value="SNF2-rel_dom"/>
    <property type="match status" value="1"/>
</dbReference>
<reference evidence="5 6" key="1">
    <citation type="submission" date="2023-01" db="EMBL/GenBank/DDBJ databases">
        <title>Analysis of 21 Apiospora genomes using comparative genomics revels a genus with tremendous synthesis potential of carbohydrate active enzymes and secondary metabolites.</title>
        <authorList>
            <person name="Sorensen T."/>
        </authorList>
    </citation>
    <scope>NUCLEOTIDE SEQUENCE [LARGE SCALE GENOMIC DNA]</scope>
    <source>
        <strain evidence="5 6">CBS 117206</strain>
    </source>
</reference>
<evidence type="ECO:0000313" key="5">
    <source>
        <dbReference type="EMBL" id="KAK8115311.1"/>
    </source>
</evidence>
<dbReference type="AlphaFoldDB" id="A0AAW0QY87"/>
<comment type="caution">
    <text evidence="5">The sequence shown here is derived from an EMBL/GenBank/DDBJ whole genome shotgun (WGS) entry which is preliminary data.</text>
</comment>
<dbReference type="InterPro" id="IPR000330">
    <property type="entry name" value="SNF2_N"/>
</dbReference>
<dbReference type="PANTHER" id="PTHR45626">
    <property type="entry name" value="TRANSCRIPTION TERMINATION FACTOR 2-RELATED"/>
    <property type="match status" value="1"/>
</dbReference>
<proteinExistence type="predicted"/>
<dbReference type="PANTHER" id="PTHR45626:SF22">
    <property type="entry name" value="DNA REPAIR PROTEIN RAD5"/>
    <property type="match status" value="1"/>
</dbReference>
<protein>
    <submittedName>
        <fullName evidence="5">SNF2 family N-terminal domain-containing protein</fullName>
    </submittedName>
</protein>
<evidence type="ECO:0000256" key="1">
    <source>
        <dbReference type="ARBA" id="ARBA00022741"/>
    </source>
</evidence>
<dbReference type="SUPFAM" id="SSF52540">
    <property type="entry name" value="P-loop containing nucleoside triphosphate hydrolases"/>
    <property type="match status" value="1"/>
</dbReference>
<name>A0AAW0QY87_9PEZI</name>
<keyword evidence="2" id="KW-0378">Hydrolase</keyword>
<gene>
    <name evidence="5" type="ORF">PG999_007380</name>
</gene>
<keyword evidence="1" id="KW-0547">Nucleotide-binding</keyword>
<dbReference type="GO" id="GO:0005524">
    <property type="term" value="F:ATP binding"/>
    <property type="evidence" value="ECO:0007669"/>
    <property type="project" value="UniProtKB-KW"/>
</dbReference>
<feature type="domain" description="Helicase ATP-binding" evidence="4">
    <location>
        <begin position="215"/>
        <end position="399"/>
    </location>
</feature>
<accession>A0AAW0QY87</accession>
<dbReference type="InterPro" id="IPR027417">
    <property type="entry name" value="P-loop_NTPase"/>
</dbReference>
<dbReference type="Gene3D" id="3.40.50.10810">
    <property type="entry name" value="Tandem AAA-ATPase domain"/>
    <property type="match status" value="1"/>
</dbReference>
<sequence length="657" mass="74253">MESAERFISEEYDHLQGRLHTDHGQMMQGLLDDKSLRTFVTCTPSKVGQNTRGGMKSSAVMPCTLDVVVYGPSDLSEEIGSWFEDYDIYLQDPQICHLDARYSNPHRLSSTDPSRCPLLSEVVSQSTTLIQLSEIAKRPDLLSSLGSAQDLEETAQPASIKSTLKKHQKQALTFMLRRERGWGFNDCQKRPDIWEIVDSTQTRQFLNTISGTHQSDEPDEFAGGIVADPMGLGKTLTMISLVATDSRTISASQRFPDQSANEKLQVPATLIVIPPPLLGTWEHELDTHVNHGAIRHCRHHGKTRIMELYELEDIHVVLTTYHTVSAEWRADETKRDSILFSVEWKRIILDEAHFIRNAKSRMAKAVCALEAQARWAVTGTPIQNRLSDFATLLQFIRVHPYDEPRHFDADIANLWKTGEEAEAVERLKRLSHHLLLRRPKDTIDLPARRDLLCPVDFTRDERAVYEKMRTQTITKLDEALYNQSGSYKAGSYMNVLQQIESLRLFCNLGIRFHTRHSQPETSSPTEITSDNWPVMAQKAFHARREVHTMVCLQCDSALEIVESLLDGGDTTPQMAHYSSCLRFACANCTSKLNRHNRPFQCGHQPSCPTALVSLSSSAMEDPSGLDGFDLDHASDGLSSKVQILISDMKSRPNDEKW</sequence>
<organism evidence="5 6">
    <name type="scientific">Apiospora kogelbergensis</name>
    <dbReference type="NCBI Taxonomy" id="1337665"/>
    <lineage>
        <taxon>Eukaryota</taxon>
        <taxon>Fungi</taxon>
        <taxon>Dikarya</taxon>
        <taxon>Ascomycota</taxon>
        <taxon>Pezizomycotina</taxon>
        <taxon>Sordariomycetes</taxon>
        <taxon>Xylariomycetidae</taxon>
        <taxon>Amphisphaeriales</taxon>
        <taxon>Apiosporaceae</taxon>
        <taxon>Apiospora</taxon>
    </lineage>
</organism>
<evidence type="ECO:0000313" key="6">
    <source>
        <dbReference type="Proteomes" id="UP001392437"/>
    </source>
</evidence>
<dbReference type="CDD" id="cd18008">
    <property type="entry name" value="DEXDc_SHPRH-like"/>
    <property type="match status" value="1"/>
</dbReference>
<keyword evidence="3" id="KW-0067">ATP-binding</keyword>
<evidence type="ECO:0000256" key="3">
    <source>
        <dbReference type="ARBA" id="ARBA00022840"/>
    </source>
</evidence>
<dbReference type="PROSITE" id="PS51192">
    <property type="entry name" value="HELICASE_ATP_BIND_1"/>
    <property type="match status" value="1"/>
</dbReference>
<dbReference type="GO" id="GO:0016787">
    <property type="term" value="F:hydrolase activity"/>
    <property type="evidence" value="ECO:0007669"/>
    <property type="project" value="UniProtKB-KW"/>
</dbReference>
<dbReference type="GO" id="GO:0006281">
    <property type="term" value="P:DNA repair"/>
    <property type="evidence" value="ECO:0007669"/>
    <property type="project" value="TreeGrafter"/>
</dbReference>
<dbReference type="SMART" id="SM00487">
    <property type="entry name" value="DEXDc"/>
    <property type="match status" value="1"/>
</dbReference>
<dbReference type="InterPro" id="IPR014001">
    <property type="entry name" value="Helicase_ATP-bd"/>
</dbReference>
<dbReference type="EMBL" id="JAQQWP010000006">
    <property type="protein sequence ID" value="KAK8115311.1"/>
    <property type="molecule type" value="Genomic_DNA"/>
</dbReference>
<evidence type="ECO:0000259" key="4">
    <source>
        <dbReference type="PROSITE" id="PS51192"/>
    </source>
</evidence>
<dbReference type="GO" id="GO:0008094">
    <property type="term" value="F:ATP-dependent activity, acting on DNA"/>
    <property type="evidence" value="ECO:0007669"/>
    <property type="project" value="TreeGrafter"/>
</dbReference>
<dbReference type="InterPro" id="IPR050628">
    <property type="entry name" value="SNF2_RAD54_helicase_TF"/>
</dbReference>
<dbReference type="Proteomes" id="UP001392437">
    <property type="component" value="Unassembled WGS sequence"/>
</dbReference>
<evidence type="ECO:0000256" key="2">
    <source>
        <dbReference type="ARBA" id="ARBA00022801"/>
    </source>
</evidence>